<dbReference type="InterPro" id="IPR008004">
    <property type="entry name" value="OCTOPUS-like"/>
</dbReference>
<evidence type="ECO:0000313" key="3">
    <source>
        <dbReference type="Proteomes" id="UP001293254"/>
    </source>
</evidence>
<evidence type="ECO:0000256" key="1">
    <source>
        <dbReference type="SAM" id="MobiDB-lite"/>
    </source>
</evidence>
<comment type="caution">
    <text evidence="2">The sequence shown here is derived from an EMBL/GenBank/DDBJ whole genome shotgun (WGS) entry which is preliminary data.</text>
</comment>
<protein>
    <submittedName>
        <fullName evidence="2">Uncharacterized protein</fullName>
    </submittedName>
</protein>
<proteinExistence type="predicted"/>
<sequence>MAWSEAEVVCRNHPNQNPQPGVCPSCLRERLSRITSSNCSSSPSFSSSPAYGYYSSASSSGGYSPADGRRRRYHQRVASDVIDSIYLAMGGSSSGLKKSRSMAFASRSIGGRDGVSVKKKGGFWNRLLLRSGGKKSQF</sequence>
<keyword evidence="3" id="KW-1185">Reference proteome</keyword>
<reference evidence="2" key="1">
    <citation type="submission" date="2020-06" db="EMBL/GenBank/DDBJ databases">
        <authorList>
            <person name="Li T."/>
            <person name="Hu X."/>
            <person name="Zhang T."/>
            <person name="Song X."/>
            <person name="Zhang H."/>
            <person name="Dai N."/>
            <person name="Sheng W."/>
            <person name="Hou X."/>
            <person name="Wei L."/>
        </authorList>
    </citation>
    <scope>NUCLEOTIDE SEQUENCE</scope>
    <source>
        <strain evidence="2">3651</strain>
        <tissue evidence="2">Leaf</tissue>
    </source>
</reference>
<gene>
    <name evidence="2" type="ORF">Salat_2528900</name>
</gene>
<feature type="compositionally biased region" description="Low complexity" evidence="1">
    <location>
        <begin position="36"/>
        <end position="66"/>
    </location>
</feature>
<dbReference type="PANTHER" id="PTHR34046:SF19">
    <property type="entry name" value="RAPIDLY ELICITED PROTEIN, PUTATIVE-RELATED"/>
    <property type="match status" value="1"/>
</dbReference>
<feature type="region of interest" description="Disordered" evidence="1">
    <location>
        <begin position="35"/>
        <end position="71"/>
    </location>
</feature>
<evidence type="ECO:0000313" key="2">
    <source>
        <dbReference type="EMBL" id="KAK4417034.1"/>
    </source>
</evidence>
<dbReference type="AlphaFoldDB" id="A0AAE2CCF1"/>
<organism evidence="2 3">
    <name type="scientific">Sesamum alatum</name>
    <dbReference type="NCBI Taxonomy" id="300844"/>
    <lineage>
        <taxon>Eukaryota</taxon>
        <taxon>Viridiplantae</taxon>
        <taxon>Streptophyta</taxon>
        <taxon>Embryophyta</taxon>
        <taxon>Tracheophyta</taxon>
        <taxon>Spermatophyta</taxon>
        <taxon>Magnoliopsida</taxon>
        <taxon>eudicotyledons</taxon>
        <taxon>Gunneridae</taxon>
        <taxon>Pentapetalae</taxon>
        <taxon>asterids</taxon>
        <taxon>lamiids</taxon>
        <taxon>Lamiales</taxon>
        <taxon>Pedaliaceae</taxon>
        <taxon>Sesamum</taxon>
    </lineage>
</organism>
<dbReference type="Proteomes" id="UP001293254">
    <property type="component" value="Unassembled WGS sequence"/>
</dbReference>
<reference evidence="2" key="2">
    <citation type="journal article" date="2024" name="Plant">
        <title>Genomic evolution and insights into agronomic trait innovations of Sesamum species.</title>
        <authorList>
            <person name="Miao H."/>
            <person name="Wang L."/>
            <person name="Qu L."/>
            <person name="Liu H."/>
            <person name="Sun Y."/>
            <person name="Le M."/>
            <person name="Wang Q."/>
            <person name="Wei S."/>
            <person name="Zheng Y."/>
            <person name="Lin W."/>
            <person name="Duan Y."/>
            <person name="Cao H."/>
            <person name="Xiong S."/>
            <person name="Wang X."/>
            <person name="Wei L."/>
            <person name="Li C."/>
            <person name="Ma Q."/>
            <person name="Ju M."/>
            <person name="Zhao R."/>
            <person name="Li G."/>
            <person name="Mu C."/>
            <person name="Tian Q."/>
            <person name="Mei H."/>
            <person name="Zhang T."/>
            <person name="Gao T."/>
            <person name="Zhang H."/>
        </authorList>
    </citation>
    <scope>NUCLEOTIDE SEQUENCE</scope>
    <source>
        <strain evidence="2">3651</strain>
    </source>
</reference>
<accession>A0AAE2CCF1</accession>
<dbReference type="EMBL" id="JACGWO010000010">
    <property type="protein sequence ID" value="KAK4417034.1"/>
    <property type="molecule type" value="Genomic_DNA"/>
</dbReference>
<dbReference type="PANTHER" id="PTHR34046">
    <property type="entry name" value="OS06G0218800 PROTEIN"/>
    <property type="match status" value="1"/>
</dbReference>
<name>A0AAE2CCF1_9LAMI</name>
<dbReference type="Pfam" id="PF05340">
    <property type="entry name" value="DUF740"/>
    <property type="match status" value="1"/>
</dbReference>